<dbReference type="OrthoDB" id="7063662at2"/>
<keyword evidence="3" id="KW-1185">Reference proteome</keyword>
<dbReference type="EMBL" id="CP019343">
    <property type="protein sequence ID" value="ARN75846.1"/>
    <property type="molecule type" value="Genomic_DNA"/>
</dbReference>
<feature type="signal peptide" evidence="1">
    <location>
        <begin position="1"/>
        <end position="23"/>
    </location>
</feature>
<feature type="chain" id="PRO_5012327064" description="Phosphodiesterase" evidence="1">
    <location>
        <begin position="24"/>
        <end position="103"/>
    </location>
</feature>
<evidence type="ECO:0008006" key="4">
    <source>
        <dbReference type="Google" id="ProtNLM"/>
    </source>
</evidence>
<evidence type="ECO:0000313" key="3">
    <source>
        <dbReference type="Proteomes" id="UP000193450"/>
    </source>
</evidence>
<sequence length="103" mass="11819">MTNKKNNHSLLLTLLLASPLLLAEDVVVPIHSQGAYLADIKRPQRQQSSQHVIEQFGEPQVKHAATGEPPISRWDYQDFGVYFENDHVIHTVLKHRRQDQTNN</sequence>
<reference evidence="2 3" key="1">
    <citation type="submission" date="2016-11" db="EMBL/GenBank/DDBJ databases">
        <title>Trade-off between light-utilization and light-protection in marine flavobacteria.</title>
        <authorList>
            <person name="Kumagai Y."/>
        </authorList>
    </citation>
    <scope>NUCLEOTIDE SEQUENCE [LARGE SCALE GENOMIC DNA]</scope>
    <source>
        <strain evidence="2 3">NBRC 107125</strain>
    </source>
</reference>
<organism evidence="2 3">
    <name type="scientific">Oceanicoccus sagamiensis</name>
    <dbReference type="NCBI Taxonomy" id="716816"/>
    <lineage>
        <taxon>Bacteria</taxon>
        <taxon>Pseudomonadati</taxon>
        <taxon>Pseudomonadota</taxon>
        <taxon>Gammaproteobacteria</taxon>
        <taxon>Cellvibrionales</taxon>
        <taxon>Spongiibacteraceae</taxon>
        <taxon>Oceanicoccus</taxon>
    </lineage>
</organism>
<proteinExistence type="predicted"/>
<dbReference type="AlphaFoldDB" id="A0A1X9NE56"/>
<evidence type="ECO:0000313" key="2">
    <source>
        <dbReference type="EMBL" id="ARN75846.1"/>
    </source>
</evidence>
<evidence type="ECO:0000256" key="1">
    <source>
        <dbReference type="SAM" id="SignalP"/>
    </source>
</evidence>
<dbReference type="RefSeq" id="WP_085760038.1">
    <property type="nucleotide sequence ID" value="NZ_CP019343.1"/>
</dbReference>
<name>A0A1X9NE56_9GAMM</name>
<dbReference type="Proteomes" id="UP000193450">
    <property type="component" value="Chromosome"/>
</dbReference>
<keyword evidence="1" id="KW-0732">Signal</keyword>
<gene>
    <name evidence="2" type="ORF">BST96_18100</name>
</gene>
<accession>A0A1X9NE56</accession>
<dbReference type="STRING" id="716816.BST96_18100"/>
<protein>
    <recommendedName>
        <fullName evidence="4">Phosphodiesterase</fullName>
    </recommendedName>
</protein>
<dbReference type="KEGG" id="osg:BST96_18100"/>